<accession>A0A1M6SIB4</accession>
<name>A0A1M6SIB4_9RHOB</name>
<dbReference type="RefSeq" id="WP_139280780.1">
    <property type="nucleotide sequence ID" value="NZ_FQZQ01000030.1"/>
</dbReference>
<reference evidence="2" key="1">
    <citation type="submission" date="2016-11" db="EMBL/GenBank/DDBJ databases">
        <authorList>
            <person name="Varghese N."/>
            <person name="Submissions S."/>
        </authorList>
    </citation>
    <scope>NUCLEOTIDE SEQUENCE [LARGE SCALE GENOMIC DNA]</scope>
    <source>
        <strain evidence="2">DSM 100564</strain>
    </source>
</reference>
<dbReference type="EMBL" id="FQZQ01000030">
    <property type="protein sequence ID" value="SHK44524.1"/>
    <property type="molecule type" value="Genomic_DNA"/>
</dbReference>
<evidence type="ECO:0000313" key="1">
    <source>
        <dbReference type="EMBL" id="SHK44524.1"/>
    </source>
</evidence>
<organism evidence="1 2">
    <name type="scientific">Shimia gijangensis</name>
    <dbReference type="NCBI Taxonomy" id="1470563"/>
    <lineage>
        <taxon>Bacteria</taxon>
        <taxon>Pseudomonadati</taxon>
        <taxon>Pseudomonadota</taxon>
        <taxon>Alphaproteobacteria</taxon>
        <taxon>Rhodobacterales</taxon>
        <taxon>Roseobacteraceae</taxon>
    </lineage>
</organism>
<evidence type="ECO:0000313" key="2">
    <source>
        <dbReference type="Proteomes" id="UP000183982"/>
    </source>
</evidence>
<proteinExistence type="predicted"/>
<dbReference type="SUPFAM" id="SSF56935">
    <property type="entry name" value="Porins"/>
    <property type="match status" value="1"/>
</dbReference>
<dbReference type="Proteomes" id="UP000183982">
    <property type="component" value="Unassembled WGS sequence"/>
</dbReference>
<protein>
    <submittedName>
        <fullName evidence="1">Uncharacterized protein</fullName>
    </submittedName>
</protein>
<dbReference type="AlphaFoldDB" id="A0A1M6SIB4"/>
<dbReference type="STRING" id="1470563.SAMN05444000_1302"/>
<keyword evidence="2" id="KW-1185">Reference proteome</keyword>
<gene>
    <name evidence="1" type="ORF">SAMN05444000_1302</name>
</gene>
<sequence>MIFAVRHGNGGEDSAVYLFNFESAARNLISSVVTNFRLPVTVLKQQVFIVAHFGSQSLGLKRLSEFRKLPNWMTPLIKTGFFVPSFLLMVWLVTGRALAQQQTEPIYGLQFYGQINRGYLYHDDGGAVTHVPFAGGSKSPGRFGLTYGSALPNGWNFLGRGEMGIEWKETDRVSQRDPLDDAYDFDKEALRKLEVQFSHPEVGTFFVGQGAMSGSDAAAQDLSLTNVVAGAAVRGVSGGMFLRQTDGTLSNIYYR</sequence>
<dbReference type="OrthoDB" id="974738at2"/>